<dbReference type="InterPro" id="IPR006680">
    <property type="entry name" value="Amidohydro-rel"/>
</dbReference>
<dbReference type="EMBL" id="JBEDNQ010000002">
    <property type="protein sequence ID" value="MEQ3550100.1"/>
    <property type="molecule type" value="Genomic_DNA"/>
</dbReference>
<reference evidence="3 4" key="1">
    <citation type="submission" date="2024-03" db="EMBL/GenBank/DDBJ databases">
        <title>Draft genome sequence of Pseudonocardia nematodicida JCM 31783.</title>
        <authorList>
            <person name="Butdee W."/>
            <person name="Duangmal K."/>
        </authorList>
    </citation>
    <scope>NUCLEOTIDE SEQUENCE [LARGE SCALE GENOMIC DNA]</scope>
    <source>
        <strain evidence="3 4">JCM 31783</strain>
    </source>
</reference>
<feature type="domain" description="Amidohydrolase-related" evidence="2">
    <location>
        <begin position="14"/>
        <end position="322"/>
    </location>
</feature>
<gene>
    <name evidence="3" type="ORF">WIS52_06415</name>
</gene>
<evidence type="ECO:0000313" key="3">
    <source>
        <dbReference type="EMBL" id="MEQ3550100.1"/>
    </source>
</evidence>
<protein>
    <submittedName>
        <fullName evidence="3">Amidohydrolase family protein</fullName>
    </submittedName>
</protein>
<dbReference type="RefSeq" id="WP_349297182.1">
    <property type="nucleotide sequence ID" value="NZ_JBEDNQ010000002.1"/>
</dbReference>
<dbReference type="PANTHER" id="PTHR43569">
    <property type="entry name" value="AMIDOHYDROLASE"/>
    <property type="match status" value="1"/>
</dbReference>
<evidence type="ECO:0000313" key="4">
    <source>
        <dbReference type="Proteomes" id="UP001494902"/>
    </source>
</evidence>
<dbReference type="Proteomes" id="UP001494902">
    <property type="component" value="Unassembled WGS sequence"/>
</dbReference>
<evidence type="ECO:0000259" key="2">
    <source>
        <dbReference type="Pfam" id="PF04909"/>
    </source>
</evidence>
<dbReference type="PANTHER" id="PTHR43569:SF1">
    <property type="entry name" value="BLL3371 PROTEIN"/>
    <property type="match status" value="1"/>
</dbReference>
<organism evidence="3 4">
    <name type="scientific">Pseudonocardia nematodicida</name>
    <dbReference type="NCBI Taxonomy" id="1206997"/>
    <lineage>
        <taxon>Bacteria</taxon>
        <taxon>Bacillati</taxon>
        <taxon>Actinomycetota</taxon>
        <taxon>Actinomycetes</taxon>
        <taxon>Pseudonocardiales</taxon>
        <taxon>Pseudonocardiaceae</taxon>
        <taxon>Pseudonocardia</taxon>
    </lineage>
</organism>
<evidence type="ECO:0000256" key="1">
    <source>
        <dbReference type="ARBA" id="ARBA00038310"/>
    </source>
</evidence>
<dbReference type="Gene3D" id="3.20.20.140">
    <property type="entry name" value="Metal-dependent hydrolases"/>
    <property type="match status" value="1"/>
</dbReference>
<dbReference type="SUPFAM" id="SSF51556">
    <property type="entry name" value="Metallo-dependent hydrolases"/>
    <property type="match status" value="1"/>
</dbReference>
<keyword evidence="4" id="KW-1185">Reference proteome</keyword>
<comment type="similarity">
    <text evidence="1">Belongs to the metallo-dependent hydrolases superfamily.</text>
</comment>
<proteinExistence type="inferred from homology"/>
<dbReference type="InterPro" id="IPR032466">
    <property type="entry name" value="Metal_Hydrolase"/>
</dbReference>
<accession>A0ABV1K6I4</accession>
<name>A0ABV1K6I4_9PSEU</name>
<comment type="caution">
    <text evidence="3">The sequence shown here is derived from an EMBL/GenBank/DDBJ whole genome shotgun (WGS) entry which is preliminary data.</text>
</comment>
<dbReference type="Pfam" id="PF04909">
    <property type="entry name" value="Amidohydro_2"/>
    <property type="match status" value="1"/>
</dbReference>
<dbReference type="InterPro" id="IPR052350">
    <property type="entry name" value="Metallo-dep_Lactonases"/>
</dbReference>
<sequence>MSGEAPLAPGLRIVDAHHHLFADADDRLAALWGRRSLTAAGYADLVGGGYDVVATVAVEGHTRYRTTGPEHLRPVGETEFLAAQSDGRIAAAIVGAADLRRGAAVREVLEAHLAAAPGRFRGIRQAALWDEDPAVLGGLFDIPRHLYADPGFRAGFAQLAPLGLSFDAFVLAPQLGDVVALARDFPGTRIVLGHLGNPVGIGRHAGRAAQDFPAWRAHMAELARCDDVVVKMGGLGTFLSGSPAYRADPPASSEALAGEWRPYAEETIALFGADRVMFESNVPTDAVGSFTTVCNAYLRITGGCSRSERHAVFAGTAARVYALDIGDTASG</sequence>